<dbReference type="EMBL" id="JABBWK010000643">
    <property type="protein sequence ID" value="KAG1881329.1"/>
    <property type="molecule type" value="Genomic_DNA"/>
</dbReference>
<evidence type="ECO:0000313" key="2">
    <source>
        <dbReference type="EMBL" id="KAG1887553.1"/>
    </source>
</evidence>
<gene>
    <name evidence="2" type="ORF">F5891DRAFT_966701</name>
    <name evidence="1" type="ORF">F5891DRAFT_973448</name>
</gene>
<sequence>MAVAPDARRPRTELRSYSPTYTLPPFKAVYADYVVYEQHRHEFMNQPRARAALLHGGLVWRLALHSFGVDDLPSVLEGISQEAVPFGLMLPINDQTYFDDELSEEEVDFMCGTYYSYNNDGTMDKVSWWPRPQAWAASGLNVGFWSTRCEEWFQKRLDNIRQGVSRIRNTPVNDDNGPMTATRWKRSLKFNPGTNKMMKNVDAACSQFLANNATGETDFAVIIRAFLNELPLSFRGELALYRIAT</sequence>
<comment type="caution">
    <text evidence="2">The sequence shown here is derived from an EMBL/GenBank/DDBJ whole genome shotgun (WGS) entry which is preliminary data.</text>
</comment>
<organism evidence="2 3">
    <name type="scientific">Suillus fuscotomentosus</name>
    <dbReference type="NCBI Taxonomy" id="1912939"/>
    <lineage>
        <taxon>Eukaryota</taxon>
        <taxon>Fungi</taxon>
        <taxon>Dikarya</taxon>
        <taxon>Basidiomycota</taxon>
        <taxon>Agaricomycotina</taxon>
        <taxon>Agaricomycetes</taxon>
        <taxon>Agaricomycetidae</taxon>
        <taxon>Boletales</taxon>
        <taxon>Suillineae</taxon>
        <taxon>Suillaceae</taxon>
        <taxon>Suillus</taxon>
    </lineage>
</organism>
<dbReference type="Proteomes" id="UP001195769">
    <property type="component" value="Unassembled WGS sequence"/>
</dbReference>
<proteinExistence type="predicted"/>
<reference evidence="2" key="1">
    <citation type="journal article" date="2020" name="New Phytol.">
        <title>Comparative genomics reveals dynamic genome evolution in host specialist ectomycorrhizal fungi.</title>
        <authorList>
            <person name="Lofgren L.A."/>
            <person name="Nguyen N.H."/>
            <person name="Vilgalys R."/>
            <person name="Ruytinx J."/>
            <person name="Liao H.L."/>
            <person name="Branco S."/>
            <person name="Kuo A."/>
            <person name="LaButti K."/>
            <person name="Lipzen A."/>
            <person name="Andreopoulos W."/>
            <person name="Pangilinan J."/>
            <person name="Riley R."/>
            <person name="Hundley H."/>
            <person name="Na H."/>
            <person name="Barry K."/>
            <person name="Grigoriev I.V."/>
            <person name="Stajich J.E."/>
            <person name="Kennedy P.G."/>
        </authorList>
    </citation>
    <scope>NUCLEOTIDE SEQUENCE</scope>
    <source>
        <strain evidence="2">FC203</strain>
    </source>
</reference>
<evidence type="ECO:0000313" key="3">
    <source>
        <dbReference type="Proteomes" id="UP001195769"/>
    </source>
</evidence>
<dbReference type="AlphaFoldDB" id="A0AAD4DP85"/>
<evidence type="ECO:0000313" key="1">
    <source>
        <dbReference type="EMBL" id="KAG1881329.1"/>
    </source>
</evidence>
<accession>A0AAD4DP85</accession>
<name>A0AAD4DP85_9AGAM</name>
<dbReference type="RefSeq" id="XP_041216957.1">
    <property type="nucleotide sequence ID" value="XM_041376242.1"/>
</dbReference>
<dbReference type="GeneID" id="64670540"/>
<keyword evidence="3" id="KW-1185">Reference proteome</keyword>
<protein>
    <submittedName>
        <fullName evidence="2">Uncharacterized protein</fullName>
    </submittedName>
</protein>
<dbReference type="EMBL" id="JABBWK010000195">
    <property type="protein sequence ID" value="KAG1887553.1"/>
    <property type="molecule type" value="Genomic_DNA"/>
</dbReference>